<keyword evidence="6" id="KW-1185">Reference proteome</keyword>
<evidence type="ECO:0000259" key="4">
    <source>
        <dbReference type="Pfam" id="PF07589"/>
    </source>
</evidence>
<feature type="chain" id="PRO_5047498954" evidence="2">
    <location>
        <begin position="24"/>
        <end position="264"/>
    </location>
</feature>
<protein>
    <submittedName>
        <fullName evidence="5">DUF642 domain-containing protein</fullName>
    </submittedName>
</protein>
<accession>A0ABV6BD40</accession>
<keyword evidence="1" id="KW-0472">Membrane</keyword>
<feature type="domain" description="Ice-binding protein C-terminal" evidence="4">
    <location>
        <begin position="240"/>
        <end position="262"/>
    </location>
</feature>
<evidence type="ECO:0000256" key="2">
    <source>
        <dbReference type="SAM" id="SignalP"/>
    </source>
</evidence>
<feature type="signal peptide" evidence="2">
    <location>
        <begin position="1"/>
        <end position="23"/>
    </location>
</feature>
<evidence type="ECO:0000259" key="3">
    <source>
        <dbReference type="Pfam" id="PF04862"/>
    </source>
</evidence>
<evidence type="ECO:0000313" key="5">
    <source>
        <dbReference type="EMBL" id="MFC0048765.1"/>
    </source>
</evidence>
<dbReference type="Pfam" id="PF04862">
    <property type="entry name" value="DUF642"/>
    <property type="match status" value="1"/>
</dbReference>
<comment type="caution">
    <text evidence="5">The sequence shown here is derived from an EMBL/GenBank/DDBJ whole genome shotgun (WGS) entry which is preliminary data.</text>
</comment>
<proteinExistence type="predicted"/>
<dbReference type="NCBIfam" id="TIGR02595">
    <property type="entry name" value="PEP_CTERM"/>
    <property type="match status" value="1"/>
</dbReference>
<organism evidence="5 6">
    <name type="scientific">Rheinheimera tilapiae</name>
    <dbReference type="NCBI Taxonomy" id="875043"/>
    <lineage>
        <taxon>Bacteria</taxon>
        <taxon>Pseudomonadati</taxon>
        <taxon>Pseudomonadota</taxon>
        <taxon>Gammaproteobacteria</taxon>
        <taxon>Chromatiales</taxon>
        <taxon>Chromatiaceae</taxon>
        <taxon>Rheinheimera</taxon>
    </lineage>
</organism>
<dbReference type="InterPro" id="IPR013424">
    <property type="entry name" value="Ice-binding_C"/>
</dbReference>
<keyword evidence="2" id="KW-0732">Signal</keyword>
<dbReference type="InterPro" id="IPR006946">
    <property type="entry name" value="DGR2-like_dom"/>
</dbReference>
<reference evidence="5 6" key="1">
    <citation type="submission" date="2024-09" db="EMBL/GenBank/DDBJ databases">
        <authorList>
            <person name="Sun Q."/>
            <person name="Mori K."/>
        </authorList>
    </citation>
    <scope>NUCLEOTIDE SEQUENCE [LARGE SCALE GENOMIC DNA]</scope>
    <source>
        <strain evidence="5 6">KCTC 23315</strain>
    </source>
</reference>
<evidence type="ECO:0000313" key="6">
    <source>
        <dbReference type="Proteomes" id="UP001589813"/>
    </source>
</evidence>
<dbReference type="EMBL" id="JBHLXP010000001">
    <property type="protein sequence ID" value="MFC0048765.1"/>
    <property type="molecule type" value="Genomic_DNA"/>
</dbReference>
<name>A0ABV6BD40_9GAMM</name>
<feature type="transmembrane region" description="Helical" evidence="1">
    <location>
        <begin position="241"/>
        <end position="259"/>
    </location>
</feature>
<keyword evidence="1" id="KW-1133">Transmembrane helix</keyword>
<keyword evidence="1" id="KW-0812">Transmembrane</keyword>
<gene>
    <name evidence="5" type="ORF">ACFFJP_10760</name>
</gene>
<dbReference type="Proteomes" id="UP001589813">
    <property type="component" value="Unassembled WGS sequence"/>
</dbReference>
<sequence>MSKQFFAGALALFALIGTSAAHAALIQNGSFETKPSDMSKFYQHAGFQYQSRTYDQLTASDKWGIFATLPGWNSLYGDQVELSISGVQYDVNGQVVGFNAQDGNNFVELDTHFNVVNGKISNQSNAGISQNLTGLKIGQSYELSFWYHSRTKAANDNTMNVFWLPTDKLPTYADFKVSTVDTTLANHSGWVEYKVKLVATSTNMTVGFGAAGDKEWKWNGLTSTNGNKTGANLDNVSLKAIPVPATMLLLGLGLAGIALRRRNA</sequence>
<feature type="domain" description="DUF642" evidence="3">
    <location>
        <begin position="123"/>
        <end position="214"/>
    </location>
</feature>
<dbReference type="Pfam" id="PF07589">
    <property type="entry name" value="PEP-CTERM"/>
    <property type="match status" value="1"/>
</dbReference>
<dbReference type="Gene3D" id="2.60.120.260">
    <property type="entry name" value="Galactose-binding domain-like"/>
    <property type="match status" value="1"/>
</dbReference>
<evidence type="ECO:0000256" key="1">
    <source>
        <dbReference type="SAM" id="Phobius"/>
    </source>
</evidence>
<dbReference type="RefSeq" id="WP_377243249.1">
    <property type="nucleotide sequence ID" value="NZ_JBHLXP010000001.1"/>
</dbReference>